<accession>A0A521EDV7</accession>
<evidence type="ECO:0000256" key="4">
    <source>
        <dbReference type="SAM" id="Phobius"/>
    </source>
</evidence>
<keyword evidence="1" id="KW-0802">TPR repeat</keyword>
<feature type="repeat" description="TPR" evidence="1">
    <location>
        <begin position="110"/>
        <end position="143"/>
    </location>
</feature>
<evidence type="ECO:0000259" key="6">
    <source>
        <dbReference type="PROSITE" id="PS50109"/>
    </source>
</evidence>
<dbReference type="SMART" id="SM00028">
    <property type="entry name" value="TPR"/>
    <property type="match status" value="9"/>
</dbReference>
<keyword evidence="4" id="KW-0472">Membrane</keyword>
<evidence type="ECO:0000313" key="7">
    <source>
        <dbReference type="EMBL" id="SMO82116.1"/>
    </source>
</evidence>
<dbReference type="SMART" id="SM00387">
    <property type="entry name" value="HATPase_c"/>
    <property type="match status" value="1"/>
</dbReference>
<feature type="repeat" description="TPR" evidence="1">
    <location>
        <begin position="390"/>
        <end position="423"/>
    </location>
</feature>
<evidence type="ECO:0000313" key="8">
    <source>
        <dbReference type="Proteomes" id="UP000317557"/>
    </source>
</evidence>
<feature type="signal peptide" evidence="5">
    <location>
        <begin position="1"/>
        <end position="20"/>
    </location>
</feature>
<dbReference type="GO" id="GO:0016020">
    <property type="term" value="C:membrane"/>
    <property type="evidence" value="ECO:0007669"/>
    <property type="project" value="InterPro"/>
</dbReference>
<feature type="coiled-coil region" evidence="2">
    <location>
        <begin position="465"/>
        <end position="503"/>
    </location>
</feature>
<evidence type="ECO:0000256" key="2">
    <source>
        <dbReference type="SAM" id="Coils"/>
    </source>
</evidence>
<keyword evidence="7" id="KW-0418">Kinase</keyword>
<dbReference type="PROSITE" id="PS50293">
    <property type="entry name" value="TPR_REGION"/>
    <property type="match status" value="1"/>
</dbReference>
<keyword evidence="5" id="KW-0732">Signal</keyword>
<gene>
    <name evidence="7" type="ORF">SAMN06265219_111137</name>
</gene>
<feature type="repeat" description="TPR" evidence="1">
    <location>
        <begin position="190"/>
        <end position="223"/>
    </location>
</feature>
<keyword evidence="8" id="KW-1185">Reference proteome</keyword>
<dbReference type="GO" id="GO:0000155">
    <property type="term" value="F:phosphorelay sensor kinase activity"/>
    <property type="evidence" value="ECO:0007669"/>
    <property type="project" value="InterPro"/>
</dbReference>
<keyword evidence="4" id="KW-1133">Transmembrane helix</keyword>
<feature type="chain" id="PRO_5021870469" evidence="5">
    <location>
        <begin position="21"/>
        <end position="788"/>
    </location>
</feature>
<feature type="transmembrane region" description="Helical" evidence="4">
    <location>
        <begin position="512"/>
        <end position="531"/>
    </location>
</feature>
<feature type="region of interest" description="Disordered" evidence="3">
    <location>
        <begin position="720"/>
        <end position="739"/>
    </location>
</feature>
<organism evidence="7 8">
    <name type="scientific">Gracilimonas mengyeensis</name>
    <dbReference type="NCBI Taxonomy" id="1302730"/>
    <lineage>
        <taxon>Bacteria</taxon>
        <taxon>Pseudomonadati</taxon>
        <taxon>Balneolota</taxon>
        <taxon>Balneolia</taxon>
        <taxon>Balneolales</taxon>
        <taxon>Balneolaceae</taxon>
        <taxon>Gracilimonas</taxon>
    </lineage>
</organism>
<keyword evidence="7" id="KW-0808">Transferase</keyword>
<dbReference type="CDD" id="cd16917">
    <property type="entry name" value="HATPase_UhpB-NarQ-NarX-like"/>
    <property type="match status" value="1"/>
</dbReference>
<dbReference type="Proteomes" id="UP000317557">
    <property type="component" value="Unassembled WGS sequence"/>
</dbReference>
<dbReference type="AlphaFoldDB" id="A0A521EDV7"/>
<reference evidence="7 8" key="1">
    <citation type="submission" date="2017-05" db="EMBL/GenBank/DDBJ databases">
        <authorList>
            <person name="Varghese N."/>
            <person name="Submissions S."/>
        </authorList>
    </citation>
    <scope>NUCLEOTIDE SEQUENCE [LARGE SCALE GENOMIC DNA]</scope>
    <source>
        <strain evidence="7 8">DSM 21985</strain>
    </source>
</reference>
<dbReference type="Pfam" id="PF07730">
    <property type="entry name" value="HisKA_3"/>
    <property type="match status" value="1"/>
</dbReference>
<evidence type="ECO:0000256" key="1">
    <source>
        <dbReference type="PROSITE-ProRule" id="PRU00339"/>
    </source>
</evidence>
<feature type="compositionally biased region" description="Polar residues" evidence="3">
    <location>
        <begin position="725"/>
        <end position="737"/>
    </location>
</feature>
<dbReference type="InterPro" id="IPR005467">
    <property type="entry name" value="His_kinase_dom"/>
</dbReference>
<feature type="domain" description="Histidine kinase" evidence="6">
    <location>
        <begin position="577"/>
        <end position="775"/>
    </location>
</feature>
<dbReference type="InterPro" id="IPR011712">
    <property type="entry name" value="Sig_transdc_His_kin_sub3_dim/P"/>
</dbReference>
<feature type="repeat" description="TPR" evidence="1">
    <location>
        <begin position="350"/>
        <end position="383"/>
    </location>
</feature>
<dbReference type="Gene3D" id="1.20.5.1930">
    <property type="match status" value="1"/>
</dbReference>
<protein>
    <submittedName>
        <fullName evidence="7">Signal transduction histidine kinase</fullName>
    </submittedName>
</protein>
<name>A0A521EDV7_9BACT</name>
<dbReference type="Gene3D" id="1.25.40.10">
    <property type="entry name" value="Tetratricopeptide repeat domain"/>
    <property type="match status" value="3"/>
</dbReference>
<feature type="repeat" description="TPR" evidence="1">
    <location>
        <begin position="271"/>
        <end position="304"/>
    </location>
</feature>
<dbReference type="GO" id="GO:0046983">
    <property type="term" value="F:protein dimerization activity"/>
    <property type="evidence" value="ECO:0007669"/>
    <property type="project" value="InterPro"/>
</dbReference>
<evidence type="ECO:0000256" key="5">
    <source>
        <dbReference type="SAM" id="SignalP"/>
    </source>
</evidence>
<evidence type="ECO:0000256" key="3">
    <source>
        <dbReference type="SAM" id="MobiDB-lite"/>
    </source>
</evidence>
<keyword evidence="4" id="KW-0812">Transmembrane</keyword>
<dbReference type="InterPro" id="IPR011990">
    <property type="entry name" value="TPR-like_helical_dom_sf"/>
</dbReference>
<dbReference type="PANTHER" id="PTHR10098">
    <property type="entry name" value="RAPSYN-RELATED"/>
    <property type="match status" value="1"/>
</dbReference>
<dbReference type="InterPro" id="IPR036890">
    <property type="entry name" value="HATPase_C_sf"/>
</dbReference>
<dbReference type="SUPFAM" id="SSF55874">
    <property type="entry name" value="ATPase domain of HSP90 chaperone/DNA topoisomerase II/histidine kinase"/>
    <property type="match status" value="1"/>
</dbReference>
<dbReference type="Gene3D" id="3.30.565.10">
    <property type="entry name" value="Histidine kinase-like ATPase, C-terminal domain"/>
    <property type="match status" value="1"/>
</dbReference>
<dbReference type="Pfam" id="PF02518">
    <property type="entry name" value="HATPase_c"/>
    <property type="match status" value="1"/>
</dbReference>
<dbReference type="Pfam" id="PF13424">
    <property type="entry name" value="TPR_12"/>
    <property type="match status" value="2"/>
</dbReference>
<dbReference type="RefSeq" id="WP_185957303.1">
    <property type="nucleotide sequence ID" value="NZ_FXTP01000011.1"/>
</dbReference>
<dbReference type="SUPFAM" id="SSF48452">
    <property type="entry name" value="TPR-like"/>
    <property type="match status" value="2"/>
</dbReference>
<dbReference type="PROSITE" id="PS50005">
    <property type="entry name" value="TPR"/>
    <property type="match status" value="6"/>
</dbReference>
<dbReference type="InterPro" id="IPR019734">
    <property type="entry name" value="TPR_rpt"/>
</dbReference>
<dbReference type="PROSITE" id="PS50109">
    <property type="entry name" value="HIS_KIN"/>
    <property type="match status" value="1"/>
</dbReference>
<proteinExistence type="predicted"/>
<dbReference type="EMBL" id="FXTP01000011">
    <property type="protein sequence ID" value="SMO82116.1"/>
    <property type="molecule type" value="Genomic_DNA"/>
</dbReference>
<dbReference type="Pfam" id="PF13181">
    <property type="entry name" value="TPR_8"/>
    <property type="match status" value="1"/>
</dbReference>
<feature type="repeat" description="TPR" evidence="1">
    <location>
        <begin position="230"/>
        <end position="263"/>
    </location>
</feature>
<sequence>MKASTLCFFLCLAIALTCHAKSYQQADSLSYIYADKAEEFYPLELDSSRYYAERVLERLHLQEKPSSLEEEMLILLGRIHNQLGELDKSETYYTEGQDLSRNKGNFNVIASANYQLGLLSRKRNHYDQALKYFQNSLKTWKDLNNISEQAKVYNSMGILFRHWGKTDSSLKYLNLSIEKSKESGNQNTLANAFLSLGNLKAEQSQFDEAKRYYEQYQEIQKARNDSMALVLATTNLGNLYLEQGIYDQALNKYLENLRFLEANEITNESLGHVYNNIGNVYRRQNNFERALEYYDQALSVYNGINSIIGKADVMRNIGEVYNDWGKRDSALTYLELATNEYGQQNQLQKAGTLYLSGRIFYSSRDFEKAINYYSEAAEIYEDYNDDRNLALIYNGIGVCHFFLENYDTAYEYYQRAYEKSLASNYLQLKKNTLFNMYEIYEMRGEYEQALETYLLYTEKKDSLMNEQQTRDIMELTTKYETEKKDAEISLLQAEQERNEALIETRTAQRSSLFFGVIALLILLIAIAWWFIYKIRKEKIIAAQNQQIFQQEIDSLMEQQQLESVQAMLEGQDKERKRLAAELHDRLGSLLSLVKLYFSSMDKNIKESKPELYRSFQDGKDILDDTFREVREIIKEMNDSKVSGQGLENDIHGLLQKIDKFGINIQSNIQLSGSYPDSVELNLYRIIQEALSNALKYSRADTIHLMVSDVGNELHVEIKDNGQGFEPSSVNSGNQTDKSYGLENMKNRAKLINGSFSLQTKPEQGVKIAITVPKQEAEEPILTTEQSHD</sequence>
<dbReference type="InterPro" id="IPR003594">
    <property type="entry name" value="HATPase_dom"/>
</dbReference>
<keyword evidence="2" id="KW-0175">Coiled coil</keyword>